<evidence type="ECO:0000313" key="10">
    <source>
        <dbReference type="EMBL" id="CAC5381605.1"/>
    </source>
</evidence>
<evidence type="ECO:0000256" key="2">
    <source>
        <dbReference type="ARBA" id="ARBA00022989"/>
    </source>
</evidence>
<keyword evidence="2 9" id="KW-1133">Transmembrane helix</keyword>
<feature type="transmembrane region" description="Helical" evidence="9">
    <location>
        <begin position="43"/>
        <end position="60"/>
    </location>
</feature>
<dbReference type="GO" id="GO:0030867">
    <property type="term" value="C:rough endoplasmic reticulum membrane"/>
    <property type="evidence" value="ECO:0007669"/>
    <property type="project" value="UniProtKB-SubCell"/>
</dbReference>
<dbReference type="PANTHER" id="PTHR12883:SF0">
    <property type="entry name" value="PAT COMPLEX SUBUNIT CCDC47"/>
    <property type="match status" value="1"/>
</dbReference>
<evidence type="ECO:0000256" key="8">
    <source>
        <dbReference type="SAM" id="MobiDB-lite"/>
    </source>
</evidence>
<dbReference type="Proteomes" id="UP000507470">
    <property type="component" value="Unassembled WGS sequence"/>
</dbReference>
<protein>
    <recommendedName>
        <fullName evidence="6">PAT complex subunit CCDC47</fullName>
    </recommendedName>
    <alternativeName>
        <fullName evidence="7">Coiled-coil domain-containing protein 47</fullName>
    </alternativeName>
</protein>
<evidence type="ECO:0000313" key="11">
    <source>
        <dbReference type="Proteomes" id="UP000507470"/>
    </source>
</evidence>
<organism evidence="10 11">
    <name type="scientific">Mytilus coruscus</name>
    <name type="common">Sea mussel</name>
    <dbReference type="NCBI Taxonomy" id="42192"/>
    <lineage>
        <taxon>Eukaryota</taxon>
        <taxon>Metazoa</taxon>
        <taxon>Spiralia</taxon>
        <taxon>Lophotrochozoa</taxon>
        <taxon>Mollusca</taxon>
        <taxon>Bivalvia</taxon>
        <taxon>Autobranchia</taxon>
        <taxon>Pteriomorphia</taxon>
        <taxon>Mytilida</taxon>
        <taxon>Mytiloidea</taxon>
        <taxon>Mytilidae</taxon>
        <taxon>Mytilinae</taxon>
        <taxon>Mytilus</taxon>
    </lineage>
</organism>
<gene>
    <name evidence="10" type="ORF">MCOR_17454</name>
</gene>
<feature type="compositionally biased region" description="Acidic residues" evidence="8">
    <location>
        <begin position="104"/>
        <end position="121"/>
    </location>
</feature>
<dbReference type="EMBL" id="CACVKT020003076">
    <property type="protein sequence ID" value="CAC5381605.1"/>
    <property type="molecule type" value="Genomic_DNA"/>
</dbReference>
<accession>A0A6J8BCF7</accession>
<feature type="compositionally biased region" description="Basic residues" evidence="8">
    <location>
        <begin position="503"/>
        <end position="519"/>
    </location>
</feature>
<feature type="compositionally biased region" description="Basic and acidic residues" evidence="8">
    <location>
        <begin position="451"/>
        <end position="502"/>
    </location>
</feature>
<name>A0A6J8BCF7_MYTCO</name>
<comment type="similarity">
    <text evidence="5">Belongs to the CCDC47 family.</text>
</comment>
<reference evidence="10 11" key="1">
    <citation type="submission" date="2020-06" db="EMBL/GenBank/DDBJ databases">
        <authorList>
            <person name="Li R."/>
            <person name="Bekaert M."/>
        </authorList>
    </citation>
    <scope>NUCLEOTIDE SEQUENCE [LARGE SCALE GENOMIC DNA]</scope>
    <source>
        <strain evidence="11">wild</strain>
    </source>
</reference>
<feature type="region of interest" description="Disordered" evidence="8">
    <location>
        <begin position="442"/>
        <end position="519"/>
    </location>
</feature>
<evidence type="ECO:0000256" key="3">
    <source>
        <dbReference type="ARBA" id="ARBA00023136"/>
    </source>
</evidence>
<evidence type="ECO:0000256" key="5">
    <source>
        <dbReference type="ARBA" id="ARBA00034746"/>
    </source>
</evidence>
<dbReference type="OrthoDB" id="10039147at2759"/>
<evidence type="ECO:0000256" key="4">
    <source>
        <dbReference type="ARBA" id="ARBA00034697"/>
    </source>
</evidence>
<comment type="subcellular location">
    <subcellularLocation>
        <location evidence="4">Rough endoplasmic reticulum membrane</location>
        <topology evidence="4">Single-pass type I membrane protein</topology>
    </subcellularLocation>
</comment>
<keyword evidence="11" id="KW-1185">Reference proteome</keyword>
<keyword evidence="3 9" id="KW-0472">Membrane</keyword>
<evidence type="ECO:0000256" key="6">
    <source>
        <dbReference type="ARBA" id="ARBA00034875"/>
    </source>
</evidence>
<evidence type="ECO:0000256" key="9">
    <source>
        <dbReference type="SAM" id="Phobius"/>
    </source>
</evidence>
<dbReference type="GO" id="GO:0005509">
    <property type="term" value="F:calcium ion binding"/>
    <property type="evidence" value="ECO:0007669"/>
    <property type="project" value="InterPro"/>
</dbReference>
<dbReference type="GO" id="GO:0032469">
    <property type="term" value="P:endoplasmic reticulum calcium ion homeostasis"/>
    <property type="evidence" value="ECO:0007669"/>
    <property type="project" value="InterPro"/>
</dbReference>
<feature type="transmembrane region" description="Helical" evidence="9">
    <location>
        <begin position="167"/>
        <end position="185"/>
    </location>
</feature>
<feature type="region of interest" description="Disordered" evidence="8">
    <location>
        <begin position="101"/>
        <end position="121"/>
    </location>
</feature>
<keyword evidence="1 9" id="KW-0812">Transmembrane</keyword>
<dbReference type="AlphaFoldDB" id="A0A6J8BCF7"/>
<dbReference type="InterPro" id="IPR012879">
    <property type="entry name" value="CCDC47"/>
</dbReference>
<evidence type="ECO:0000256" key="1">
    <source>
        <dbReference type="ARBA" id="ARBA00022692"/>
    </source>
</evidence>
<proteinExistence type="inferred from homology"/>
<dbReference type="PANTHER" id="PTHR12883">
    <property type="entry name" value="ADIPOCYTE-SPECIFIC PROTEIN 4-RELATED"/>
    <property type="match status" value="1"/>
</dbReference>
<evidence type="ECO:0000256" key="7">
    <source>
        <dbReference type="ARBA" id="ARBA00034902"/>
    </source>
</evidence>
<dbReference type="Pfam" id="PF07946">
    <property type="entry name" value="CCDC47"/>
    <property type="match status" value="1"/>
</dbReference>
<sequence length="519" mass="59780">MQSYSGSRLYEPSVTGKYCCRYLSIKKIHLIERGKRESQKMRLVLFGLFVLVIGIVAASNPHGADVDDNEFAEFEELDEDEVMFEDTKQDELKEQRVDNKVDETVAEEDEDDDATVETEDDEFEHFNDEEEFVGFDKDRESTKPKEKMQELILNQVPQHLRTNWDSFVIEILMLAGLGVYLLNFLHGKNTNHKLAQAWLNSHRQILEEQFSIVGDDGTSKEAQSGTFIKESENVYALWCSGRSCVEGMLVELKLIKRQDLISTIAGFMKPVSDQIMIQIDMDPKVMDKFVFAVATKRSCAKIHKDMVDLSQFTEKKNGEKYDLSSSYQILSEIGEATVSVLDKKIGEATVSVLDKKVTSVLNKYEGLVEFMHFSDQYSGLKAQDDSQTSKLPEVKPVLTFCFNVPGKGKCKPADMENMLPLLKLVLYCVDKVSRLQLGKEARAKADKKRQKMQEVFEKATHQQRQEQAQQRREEKRRVEKERLMAEEDPDKARKLEERDSRREAKRKQPKMKMMKVKAM</sequence>